<keyword evidence="2" id="KW-1185">Reference proteome</keyword>
<dbReference type="KEGG" id="ent:Ent638_1303"/>
<sequence>MQSPFTDRRDLKSGGHMNEFKRCMNVFSHSPFKVRLMLLNMLCDIFNGKPQQNDKPNH</sequence>
<name>A0A9J9KY38_ENT38</name>
<accession>A0A9J9KY38</accession>
<evidence type="ECO:0000313" key="2">
    <source>
        <dbReference type="Proteomes" id="UP000000230"/>
    </source>
</evidence>
<reference evidence="2" key="1">
    <citation type="journal article" date="2010" name="PLoS Genet.">
        <title>Genome sequence of the plant growth promoting endophytic bacterium Enterobacter sp. 638.</title>
        <authorList>
            <person name="Taghavi S."/>
            <person name="van der Lelie D."/>
            <person name="Hoffman A."/>
            <person name="Zhang Y.B."/>
            <person name="Walla M.D."/>
            <person name="Vangronsveld J."/>
            <person name="Newman L."/>
            <person name="Monchy S."/>
        </authorList>
    </citation>
    <scope>NUCLEOTIDE SEQUENCE [LARGE SCALE GENOMIC DNA]</scope>
    <source>
        <strain evidence="2">638</strain>
    </source>
</reference>
<evidence type="ECO:0008006" key="3">
    <source>
        <dbReference type="Google" id="ProtNLM"/>
    </source>
</evidence>
<organism evidence="1 2">
    <name type="scientific">Enterobacter sp. (strain 638)</name>
    <dbReference type="NCBI Taxonomy" id="399742"/>
    <lineage>
        <taxon>Bacteria</taxon>
        <taxon>Pseudomonadati</taxon>
        <taxon>Pseudomonadota</taxon>
        <taxon>Gammaproteobacteria</taxon>
        <taxon>Enterobacterales</taxon>
        <taxon>Enterobacteriaceae</taxon>
        <taxon>Enterobacter</taxon>
    </lineage>
</organism>
<dbReference type="NCBIfam" id="NF033226">
    <property type="entry name" value="small_MntS"/>
    <property type="match status" value="1"/>
</dbReference>
<gene>
    <name evidence="1" type="ordered locus">Ent638_1303</name>
</gene>
<dbReference type="EMBL" id="CP000653">
    <property type="protein sequence ID" value="ABP59984.1"/>
    <property type="molecule type" value="Genomic_DNA"/>
</dbReference>
<protein>
    <recommendedName>
        <fullName evidence="3">Manganase accumulation protein MntS</fullName>
    </recommendedName>
</protein>
<dbReference type="Pfam" id="PF26599">
    <property type="entry name" value="MntS"/>
    <property type="match status" value="1"/>
</dbReference>
<proteinExistence type="predicted"/>
<evidence type="ECO:0000313" key="1">
    <source>
        <dbReference type="EMBL" id="ABP59984.1"/>
    </source>
</evidence>
<dbReference type="Proteomes" id="UP000000230">
    <property type="component" value="Chromosome"/>
</dbReference>
<dbReference type="InterPro" id="IPR047782">
    <property type="entry name" value="MntS"/>
</dbReference>
<dbReference type="AlphaFoldDB" id="A0A9J9KY38"/>